<dbReference type="EMBL" id="FMYF01000001">
    <property type="protein sequence ID" value="SDB80100.1"/>
    <property type="molecule type" value="Genomic_DNA"/>
</dbReference>
<keyword evidence="9" id="KW-1185">Reference proteome</keyword>
<dbReference type="PANTHER" id="PTHR30352">
    <property type="entry name" value="PYRUVATE FORMATE-LYASE-ACTIVATING ENZYME"/>
    <property type="match status" value="1"/>
</dbReference>
<dbReference type="CDD" id="cd01335">
    <property type="entry name" value="Radical_SAM"/>
    <property type="match status" value="1"/>
</dbReference>
<evidence type="ECO:0000256" key="1">
    <source>
        <dbReference type="ARBA" id="ARBA00022485"/>
    </source>
</evidence>
<organism evidence="8 9">
    <name type="scientific">Raineyella antarctica</name>
    <dbReference type="NCBI Taxonomy" id="1577474"/>
    <lineage>
        <taxon>Bacteria</taxon>
        <taxon>Bacillati</taxon>
        <taxon>Actinomycetota</taxon>
        <taxon>Actinomycetes</taxon>
        <taxon>Propionibacteriales</taxon>
        <taxon>Propionibacteriaceae</taxon>
        <taxon>Raineyella</taxon>
    </lineage>
</organism>
<dbReference type="InterPro" id="IPR013785">
    <property type="entry name" value="Aldolase_TIM"/>
</dbReference>
<dbReference type="SFLD" id="SFLDS00029">
    <property type="entry name" value="Radical_SAM"/>
    <property type="match status" value="1"/>
</dbReference>
<dbReference type="Pfam" id="PF04055">
    <property type="entry name" value="Radical_SAM"/>
    <property type="match status" value="1"/>
</dbReference>
<evidence type="ECO:0000256" key="5">
    <source>
        <dbReference type="ARBA" id="ARBA00023014"/>
    </source>
</evidence>
<keyword evidence="3 6" id="KW-0479">Metal-binding</keyword>
<sequence>MTDSAYPARYWHRLDDGRIQCDLCPRDCRLRDGQRGYCFVRQRVGDQMVLTTYGKSSGFCIDPIEKKPLNHFYPGTSVLSFGTAGCNLGCKFCQNHEISTAREMETLADSASPADLVRAAQEWHCDSLAFTYNDPVIFAEYAMDVAEAAQEAGIHTVAVTAGYIHAEPRRDFYAHMSAANVDLKGFRDDFYRKITGARLGAVLDTLSYLRTETDVWFEITTLLIPGLNDDPEELRQEARWIAAELGPDTPLHFSAFHPDNRMLDTPPTPPATLTRAREIAMDEGLNYVYTGNVHDRAGDTTRCSGCGGKLIVRDWYRILSYRLTSDGRCPDCGQPLPGRFGAEAGDFGPRRIPIRIGHQGD</sequence>
<proteinExistence type="predicted"/>
<dbReference type="Proteomes" id="UP000199086">
    <property type="component" value="Unassembled WGS sequence"/>
</dbReference>
<evidence type="ECO:0000256" key="3">
    <source>
        <dbReference type="ARBA" id="ARBA00022723"/>
    </source>
</evidence>
<dbReference type="PIRSF" id="PIRSF004869">
    <property type="entry name" value="PflX_prd"/>
    <property type="match status" value="1"/>
</dbReference>
<accession>A0A1G6GDP7</accession>
<gene>
    <name evidence="8" type="ORF">GA0111570_101375</name>
</gene>
<feature type="binding site" evidence="6">
    <location>
        <position position="86"/>
    </location>
    <ligand>
        <name>[4Fe-4S] cluster</name>
        <dbReference type="ChEBI" id="CHEBI:49883"/>
        <note>4Fe-4S-S-AdoMet</note>
    </ligand>
</feature>
<keyword evidence="8" id="KW-0670">Pyruvate</keyword>
<dbReference type="RefSeq" id="WP_092606029.1">
    <property type="nucleotide sequence ID" value="NZ_FMYF01000001.1"/>
</dbReference>
<reference evidence="8 9" key="1">
    <citation type="submission" date="2016-06" db="EMBL/GenBank/DDBJ databases">
        <authorList>
            <person name="Olsen C.W."/>
            <person name="Carey S."/>
            <person name="Hinshaw L."/>
            <person name="Karasin A.I."/>
        </authorList>
    </citation>
    <scope>NUCLEOTIDE SEQUENCE [LARGE SCALE GENOMIC DNA]</scope>
    <source>
        <strain evidence="8 9">LZ-22</strain>
    </source>
</reference>
<evidence type="ECO:0000259" key="7">
    <source>
        <dbReference type="PROSITE" id="PS51918"/>
    </source>
</evidence>
<keyword evidence="4 6" id="KW-0408">Iron</keyword>
<keyword evidence="5 6" id="KW-0411">Iron-sulfur</keyword>
<dbReference type="InterPro" id="IPR007197">
    <property type="entry name" value="rSAM"/>
</dbReference>
<comment type="cofactor">
    <cofactor evidence="6">
        <name>[4Fe-4S] cluster</name>
        <dbReference type="ChEBI" id="CHEBI:49883"/>
    </cofactor>
    <text evidence="6">Binds 1 [4Fe-4S] cluster. The cluster is coordinated with 3 cysteines and an exchangeable S-adenosyl-L-methionine.</text>
</comment>
<dbReference type="OrthoDB" id="9778883at2"/>
<dbReference type="InterPro" id="IPR027596">
    <property type="entry name" value="AmmeMemoSam_rS"/>
</dbReference>
<dbReference type="Gene3D" id="3.20.20.70">
    <property type="entry name" value="Aldolase class I"/>
    <property type="match status" value="1"/>
</dbReference>
<dbReference type="SFLD" id="SFLDG01101">
    <property type="entry name" value="Uncharacterised_Radical_SAM_Su"/>
    <property type="match status" value="1"/>
</dbReference>
<evidence type="ECO:0000256" key="6">
    <source>
        <dbReference type="PIRSR" id="PIRSR004869-50"/>
    </source>
</evidence>
<protein>
    <submittedName>
        <fullName evidence="8">Pyruvate formate lyase activating enzyme</fullName>
    </submittedName>
</protein>
<feature type="domain" description="Radical SAM core" evidence="7">
    <location>
        <begin position="71"/>
        <end position="292"/>
    </location>
</feature>
<keyword evidence="1" id="KW-0004">4Fe-4S</keyword>
<dbReference type="InterPro" id="IPR058240">
    <property type="entry name" value="rSAM_sf"/>
</dbReference>
<dbReference type="InterPro" id="IPR016431">
    <property type="entry name" value="Pyrv-formate_lyase-activ_prd"/>
</dbReference>
<evidence type="ECO:0000256" key="2">
    <source>
        <dbReference type="ARBA" id="ARBA00022691"/>
    </source>
</evidence>
<evidence type="ECO:0000256" key="4">
    <source>
        <dbReference type="ARBA" id="ARBA00023004"/>
    </source>
</evidence>
<dbReference type="STRING" id="1577474.GA0111570_101375"/>
<dbReference type="SUPFAM" id="SSF102114">
    <property type="entry name" value="Radical SAM enzymes"/>
    <property type="match status" value="1"/>
</dbReference>
<keyword evidence="2 6" id="KW-0949">S-adenosyl-L-methionine</keyword>
<evidence type="ECO:0000313" key="9">
    <source>
        <dbReference type="Proteomes" id="UP000199086"/>
    </source>
</evidence>
<keyword evidence="8" id="KW-0456">Lyase</keyword>
<dbReference type="PROSITE" id="PS51918">
    <property type="entry name" value="RADICAL_SAM"/>
    <property type="match status" value="1"/>
</dbReference>
<dbReference type="NCBIfam" id="TIGR04337">
    <property type="entry name" value="AmmeMemoSam_rS"/>
    <property type="match status" value="1"/>
</dbReference>
<feature type="binding site" evidence="6">
    <location>
        <position position="93"/>
    </location>
    <ligand>
        <name>[4Fe-4S] cluster</name>
        <dbReference type="ChEBI" id="CHEBI:49883"/>
        <note>4Fe-4S-S-AdoMet</note>
    </ligand>
</feature>
<dbReference type="AlphaFoldDB" id="A0A1G6GDP7"/>
<name>A0A1G6GDP7_9ACTN</name>
<evidence type="ECO:0000313" key="8">
    <source>
        <dbReference type="EMBL" id="SDB80100.1"/>
    </source>
</evidence>
<dbReference type="GO" id="GO:0046872">
    <property type="term" value="F:metal ion binding"/>
    <property type="evidence" value="ECO:0007669"/>
    <property type="project" value="UniProtKB-KW"/>
</dbReference>
<dbReference type="GO" id="GO:0016829">
    <property type="term" value="F:lyase activity"/>
    <property type="evidence" value="ECO:0007669"/>
    <property type="project" value="UniProtKB-KW"/>
</dbReference>
<feature type="binding site" evidence="6">
    <location>
        <position position="90"/>
    </location>
    <ligand>
        <name>[4Fe-4S] cluster</name>
        <dbReference type="ChEBI" id="CHEBI:49883"/>
        <note>4Fe-4S-S-AdoMet</note>
    </ligand>
</feature>
<dbReference type="InterPro" id="IPR034457">
    <property type="entry name" value="Organic_radical-activating"/>
</dbReference>
<dbReference type="GO" id="GO:0051539">
    <property type="term" value="F:4 iron, 4 sulfur cluster binding"/>
    <property type="evidence" value="ECO:0007669"/>
    <property type="project" value="UniProtKB-KW"/>
</dbReference>
<dbReference type="PANTHER" id="PTHR30352:SF5">
    <property type="entry name" value="PYRUVATE FORMATE-LYASE 1-ACTIVATING ENZYME"/>
    <property type="match status" value="1"/>
</dbReference>